<feature type="chain" id="PRO_5043352763" evidence="5">
    <location>
        <begin position="19"/>
        <end position="164"/>
    </location>
</feature>
<dbReference type="Pfam" id="PF08534">
    <property type="entry name" value="Redoxin"/>
    <property type="match status" value="1"/>
</dbReference>
<dbReference type="PROSITE" id="PS51352">
    <property type="entry name" value="THIOREDOXIN_2"/>
    <property type="match status" value="1"/>
</dbReference>
<dbReference type="PANTHER" id="PTHR42852">
    <property type="entry name" value="THIOL:DISULFIDE INTERCHANGE PROTEIN DSBE"/>
    <property type="match status" value="1"/>
</dbReference>
<gene>
    <name evidence="7" type="ORF">PN645_03120</name>
</gene>
<keyword evidence="4" id="KW-0676">Redox-active center</keyword>
<dbReference type="InterPro" id="IPR036249">
    <property type="entry name" value="Thioredoxin-like_sf"/>
</dbReference>
<dbReference type="EMBL" id="JAQMRD010000003">
    <property type="protein sequence ID" value="MDB9221995.1"/>
    <property type="molecule type" value="Genomic_DNA"/>
</dbReference>
<comment type="subcellular location">
    <subcellularLocation>
        <location evidence="1">Cell envelope</location>
    </subcellularLocation>
</comment>
<feature type="signal peptide" evidence="5">
    <location>
        <begin position="1"/>
        <end position="18"/>
    </location>
</feature>
<dbReference type="GO" id="GO:0030313">
    <property type="term" value="C:cell envelope"/>
    <property type="evidence" value="ECO:0007669"/>
    <property type="project" value="UniProtKB-SubCell"/>
</dbReference>
<dbReference type="InterPro" id="IPR013740">
    <property type="entry name" value="Redoxin"/>
</dbReference>
<evidence type="ECO:0000259" key="6">
    <source>
        <dbReference type="PROSITE" id="PS51352"/>
    </source>
</evidence>
<dbReference type="InterPro" id="IPR050553">
    <property type="entry name" value="Thioredoxin_ResA/DsbE_sf"/>
</dbReference>
<dbReference type="RefSeq" id="WP_272053874.1">
    <property type="nucleotide sequence ID" value="NZ_JAQMRB010000001.1"/>
</dbReference>
<evidence type="ECO:0000256" key="2">
    <source>
        <dbReference type="ARBA" id="ARBA00022748"/>
    </source>
</evidence>
<comment type="caution">
    <text evidence="7">The sequence shown here is derived from an EMBL/GenBank/DDBJ whole genome shotgun (WGS) entry which is preliminary data.</text>
</comment>
<dbReference type="Proteomes" id="UP001212263">
    <property type="component" value="Unassembled WGS sequence"/>
</dbReference>
<dbReference type="InterPro" id="IPR013766">
    <property type="entry name" value="Thioredoxin_domain"/>
</dbReference>
<evidence type="ECO:0000313" key="8">
    <source>
        <dbReference type="Proteomes" id="UP001212263"/>
    </source>
</evidence>
<dbReference type="CDD" id="cd02966">
    <property type="entry name" value="TlpA_like_family"/>
    <property type="match status" value="1"/>
</dbReference>
<proteinExistence type="predicted"/>
<evidence type="ECO:0000256" key="3">
    <source>
        <dbReference type="ARBA" id="ARBA00023157"/>
    </source>
</evidence>
<feature type="domain" description="Thioredoxin" evidence="6">
    <location>
        <begin position="24"/>
        <end position="163"/>
    </location>
</feature>
<evidence type="ECO:0000256" key="4">
    <source>
        <dbReference type="ARBA" id="ARBA00023284"/>
    </source>
</evidence>
<dbReference type="GO" id="GO:0016491">
    <property type="term" value="F:oxidoreductase activity"/>
    <property type="evidence" value="ECO:0007669"/>
    <property type="project" value="InterPro"/>
</dbReference>
<sequence length="164" mass="18579">MKIISLFIVCFCFLPAIAQNEEPLKAGMKAPGFSYRDVDGNVVCLKDLRGKYVYIDVWATWCMPCRGELPALKELKEKMKDKNIHFVCISCDKDIDKWKQMVKDDRLSGIQVNTGGDRAFMEAFGIRGIPRFILLDPKGKIVDPEMTRPSQSVTLQTLMSLKGI</sequence>
<dbReference type="Gene3D" id="3.40.30.10">
    <property type="entry name" value="Glutaredoxin"/>
    <property type="match status" value="1"/>
</dbReference>
<dbReference type="SUPFAM" id="SSF52833">
    <property type="entry name" value="Thioredoxin-like"/>
    <property type="match status" value="1"/>
</dbReference>
<evidence type="ECO:0000256" key="1">
    <source>
        <dbReference type="ARBA" id="ARBA00004196"/>
    </source>
</evidence>
<accession>A0AAW6FFA9</accession>
<dbReference type="GO" id="GO:0017004">
    <property type="term" value="P:cytochrome complex assembly"/>
    <property type="evidence" value="ECO:0007669"/>
    <property type="project" value="UniProtKB-KW"/>
</dbReference>
<dbReference type="AlphaFoldDB" id="A0AAW6FFA9"/>
<protein>
    <submittedName>
        <fullName evidence="7">TlpA disulfide reductase family protein</fullName>
    </submittedName>
</protein>
<keyword evidence="5" id="KW-0732">Signal</keyword>
<keyword evidence="3" id="KW-1015">Disulfide bond</keyword>
<evidence type="ECO:0000313" key="7">
    <source>
        <dbReference type="EMBL" id="MDB9221995.1"/>
    </source>
</evidence>
<organism evidence="7 8">
    <name type="scientific">Odoribacter splanchnicus</name>
    <dbReference type="NCBI Taxonomy" id="28118"/>
    <lineage>
        <taxon>Bacteria</taxon>
        <taxon>Pseudomonadati</taxon>
        <taxon>Bacteroidota</taxon>
        <taxon>Bacteroidia</taxon>
        <taxon>Bacteroidales</taxon>
        <taxon>Odoribacteraceae</taxon>
        <taxon>Odoribacter</taxon>
    </lineage>
</organism>
<keyword evidence="2" id="KW-0201">Cytochrome c-type biogenesis</keyword>
<evidence type="ECO:0000256" key="5">
    <source>
        <dbReference type="SAM" id="SignalP"/>
    </source>
</evidence>
<dbReference type="PANTHER" id="PTHR42852:SF6">
    <property type="entry name" value="THIOL:DISULFIDE INTERCHANGE PROTEIN DSBE"/>
    <property type="match status" value="1"/>
</dbReference>
<name>A0AAW6FFA9_9BACT</name>
<reference evidence="7" key="1">
    <citation type="submission" date="2023-01" db="EMBL/GenBank/DDBJ databases">
        <title>Human gut microbiome strain richness.</title>
        <authorList>
            <person name="Chen-Liaw A."/>
        </authorList>
    </citation>
    <scope>NUCLEOTIDE SEQUENCE</scope>
    <source>
        <strain evidence="7">RTP21484st1_B7_RTP21484_190118</strain>
    </source>
</reference>